<organism evidence="2 3">
    <name type="scientific">Pseudomonas putida</name>
    <name type="common">Arthrobacter siderocapsulatus</name>
    <dbReference type="NCBI Taxonomy" id="303"/>
    <lineage>
        <taxon>Bacteria</taxon>
        <taxon>Pseudomonadati</taxon>
        <taxon>Pseudomonadota</taxon>
        <taxon>Gammaproteobacteria</taxon>
        <taxon>Pseudomonadales</taxon>
        <taxon>Pseudomonadaceae</taxon>
        <taxon>Pseudomonas</taxon>
    </lineage>
</organism>
<evidence type="ECO:0000313" key="3">
    <source>
        <dbReference type="Proteomes" id="UP000442695"/>
    </source>
</evidence>
<dbReference type="Proteomes" id="UP000442695">
    <property type="component" value="Unassembled WGS sequence"/>
</dbReference>
<protein>
    <submittedName>
        <fullName evidence="2">Uncharacterized protein</fullName>
    </submittedName>
</protein>
<dbReference type="EMBL" id="WOWR01000025">
    <property type="protein sequence ID" value="KAF0253454.1"/>
    <property type="molecule type" value="Genomic_DNA"/>
</dbReference>
<sequence>MDKAELSRLLEQQVQEKLKEGYSITTYALDAASRDGLKRSLKAKGHAVPNENHEAEDWQDYIEQLGSSGPKAVERRYVDSAPPSPSSSGSVGLWKARRH</sequence>
<comment type="caution">
    <text evidence="2">The sequence shown here is derived from an EMBL/GenBank/DDBJ whole genome shotgun (WGS) entry which is preliminary data.</text>
</comment>
<evidence type="ECO:0000256" key="1">
    <source>
        <dbReference type="SAM" id="MobiDB-lite"/>
    </source>
</evidence>
<feature type="region of interest" description="Disordered" evidence="1">
    <location>
        <begin position="76"/>
        <end position="99"/>
    </location>
</feature>
<dbReference type="RefSeq" id="WP_156859307.1">
    <property type="nucleotide sequence ID" value="NZ_WOWR01000025.1"/>
</dbReference>
<reference evidence="2 3" key="1">
    <citation type="submission" date="2019-12" db="EMBL/GenBank/DDBJ databases">
        <authorList>
            <person name="Woiski C."/>
        </authorList>
    </citation>
    <scope>NUCLEOTIDE SEQUENCE [LARGE SCALE GENOMIC DNA]</scope>
    <source>
        <strain evidence="2 3">BOE100</strain>
    </source>
</reference>
<gene>
    <name evidence="2" type="ORF">GN299_18215</name>
</gene>
<accession>A0A7V8EEV7</accession>
<evidence type="ECO:0000313" key="2">
    <source>
        <dbReference type="EMBL" id="KAF0253454.1"/>
    </source>
</evidence>
<dbReference type="AlphaFoldDB" id="A0A7V8EEV7"/>
<name>A0A7V8EEV7_PSEPU</name>
<proteinExistence type="predicted"/>